<comment type="caution">
    <text evidence="2">The sequence shown here is derived from an EMBL/GenBank/DDBJ whole genome shotgun (WGS) entry which is preliminary data.</text>
</comment>
<proteinExistence type="predicted"/>
<accession>A0A9P6D203</accession>
<feature type="transmembrane region" description="Helical" evidence="1">
    <location>
        <begin position="12"/>
        <end position="35"/>
    </location>
</feature>
<evidence type="ECO:0000313" key="2">
    <source>
        <dbReference type="EMBL" id="KAF9480173.1"/>
    </source>
</evidence>
<keyword evidence="3" id="KW-1185">Reference proteome</keyword>
<sequence length="139" mass="16055">MDVADIFDPNPLSLMLIICSGVALAYAFCTLKFYISPMKQYLTFARVVANARITWDFMEDREWALCGHPMREWSATLENLEVDVERHANVTLRPSGITQVLRIWSNTLELVYSTRKSIWIYDSMQKRYAALKEALDSPV</sequence>
<evidence type="ECO:0000313" key="3">
    <source>
        <dbReference type="Proteomes" id="UP000807469"/>
    </source>
</evidence>
<organism evidence="2 3">
    <name type="scientific">Pholiota conissans</name>
    <dbReference type="NCBI Taxonomy" id="109636"/>
    <lineage>
        <taxon>Eukaryota</taxon>
        <taxon>Fungi</taxon>
        <taxon>Dikarya</taxon>
        <taxon>Basidiomycota</taxon>
        <taxon>Agaricomycotina</taxon>
        <taxon>Agaricomycetes</taxon>
        <taxon>Agaricomycetidae</taxon>
        <taxon>Agaricales</taxon>
        <taxon>Agaricineae</taxon>
        <taxon>Strophariaceae</taxon>
        <taxon>Pholiota</taxon>
    </lineage>
</organism>
<dbReference type="AlphaFoldDB" id="A0A9P6D203"/>
<protein>
    <submittedName>
        <fullName evidence="2">Uncharacterized protein</fullName>
    </submittedName>
</protein>
<dbReference type="EMBL" id="MU155199">
    <property type="protein sequence ID" value="KAF9480173.1"/>
    <property type="molecule type" value="Genomic_DNA"/>
</dbReference>
<evidence type="ECO:0000256" key="1">
    <source>
        <dbReference type="SAM" id="Phobius"/>
    </source>
</evidence>
<name>A0A9P6D203_9AGAR</name>
<dbReference type="Proteomes" id="UP000807469">
    <property type="component" value="Unassembled WGS sequence"/>
</dbReference>
<keyword evidence="1" id="KW-0812">Transmembrane</keyword>
<keyword evidence="1" id="KW-1133">Transmembrane helix</keyword>
<reference evidence="2" key="1">
    <citation type="submission" date="2020-11" db="EMBL/GenBank/DDBJ databases">
        <authorList>
            <consortium name="DOE Joint Genome Institute"/>
            <person name="Ahrendt S."/>
            <person name="Riley R."/>
            <person name="Andreopoulos W."/>
            <person name="Labutti K."/>
            <person name="Pangilinan J."/>
            <person name="Ruiz-Duenas F.J."/>
            <person name="Barrasa J.M."/>
            <person name="Sanchez-Garcia M."/>
            <person name="Camarero S."/>
            <person name="Miyauchi S."/>
            <person name="Serrano A."/>
            <person name="Linde D."/>
            <person name="Babiker R."/>
            <person name="Drula E."/>
            <person name="Ayuso-Fernandez I."/>
            <person name="Pacheco R."/>
            <person name="Padilla G."/>
            <person name="Ferreira P."/>
            <person name="Barriuso J."/>
            <person name="Kellner H."/>
            <person name="Castanera R."/>
            <person name="Alfaro M."/>
            <person name="Ramirez L."/>
            <person name="Pisabarro A.G."/>
            <person name="Kuo A."/>
            <person name="Tritt A."/>
            <person name="Lipzen A."/>
            <person name="He G."/>
            <person name="Yan M."/>
            <person name="Ng V."/>
            <person name="Cullen D."/>
            <person name="Martin F."/>
            <person name="Rosso M.-N."/>
            <person name="Henrissat B."/>
            <person name="Hibbett D."/>
            <person name="Martinez A.T."/>
            <person name="Grigoriev I.V."/>
        </authorList>
    </citation>
    <scope>NUCLEOTIDE SEQUENCE</scope>
    <source>
        <strain evidence="2">CIRM-BRFM 674</strain>
    </source>
</reference>
<gene>
    <name evidence="2" type="ORF">BDN70DRAFT_992899</name>
</gene>
<keyword evidence="1" id="KW-0472">Membrane</keyword>